<evidence type="ECO:0000256" key="1">
    <source>
        <dbReference type="SAM" id="Phobius"/>
    </source>
</evidence>
<proteinExistence type="predicted"/>
<evidence type="ECO:0000313" key="2">
    <source>
        <dbReference type="EMBL" id="OZV70130.1"/>
    </source>
</evidence>
<feature type="transmembrane region" description="Helical" evidence="1">
    <location>
        <begin position="132"/>
        <end position="153"/>
    </location>
</feature>
<name>A0A265UXV8_9FLAO</name>
<keyword evidence="3" id="KW-1185">Reference proteome</keyword>
<dbReference type="EMBL" id="NGJN01000002">
    <property type="protein sequence ID" value="OZV70130.1"/>
    <property type="molecule type" value="Genomic_DNA"/>
</dbReference>
<reference evidence="2 3" key="1">
    <citation type="submission" date="2017-05" db="EMBL/GenBank/DDBJ databases">
        <title>The draft genome sequence of Idiomarina salinarum WNB302.</title>
        <authorList>
            <person name="Sun Y."/>
            <person name="Chen B."/>
            <person name="Du Z."/>
        </authorList>
    </citation>
    <scope>NUCLEOTIDE SEQUENCE [LARGE SCALE GENOMIC DNA]</scope>
    <source>
        <strain evidence="2 3">WNB302</strain>
    </source>
</reference>
<dbReference type="AlphaFoldDB" id="A0A265UXV8"/>
<dbReference type="OrthoDB" id="117053at2"/>
<organism evidence="2 3">
    <name type="scientific">Winogradskyella aurantia</name>
    <dbReference type="NCBI Taxonomy" id="1915063"/>
    <lineage>
        <taxon>Bacteria</taxon>
        <taxon>Pseudomonadati</taxon>
        <taxon>Bacteroidota</taxon>
        <taxon>Flavobacteriia</taxon>
        <taxon>Flavobacteriales</taxon>
        <taxon>Flavobacteriaceae</taxon>
        <taxon>Winogradskyella</taxon>
    </lineage>
</organism>
<keyword evidence="1" id="KW-0472">Membrane</keyword>
<keyword evidence="1" id="KW-1133">Transmembrane helix</keyword>
<dbReference type="Proteomes" id="UP000216840">
    <property type="component" value="Unassembled WGS sequence"/>
</dbReference>
<protein>
    <recommendedName>
        <fullName evidence="4">Methyltransferase type 11</fullName>
    </recommendedName>
</protein>
<evidence type="ECO:0000313" key="3">
    <source>
        <dbReference type="Proteomes" id="UP000216840"/>
    </source>
</evidence>
<comment type="caution">
    <text evidence="2">The sequence shown here is derived from an EMBL/GenBank/DDBJ whole genome shotgun (WGS) entry which is preliminary data.</text>
</comment>
<gene>
    <name evidence="2" type="ORF">CA834_05810</name>
</gene>
<sequence>MKRKNIRQITNTKWFPDFLTRCIHEFMTWFVHKVKAAKPFMPVLEEGLQHTDRIIVIDKKGGAGFETLKVFLDEDIKIVHVDSDAFEANETGLYVSVNSFHQFDEDKAKSILKKVASKQQPIAILEGNNDSLWQVFGMTVIVPLTVILTAPFVKPFRFERLFFTYLIPILPLVTFLDGFIALFKLYAPDDLDELTATIDVENYMWRSGKMDNGRGGKIIYLIGHPQK</sequence>
<keyword evidence="1" id="KW-0812">Transmembrane</keyword>
<accession>A0A265UXV8</accession>
<dbReference type="RefSeq" id="WP_094967718.1">
    <property type="nucleotide sequence ID" value="NZ_NGJN01000002.1"/>
</dbReference>
<feature type="transmembrane region" description="Helical" evidence="1">
    <location>
        <begin position="165"/>
        <end position="187"/>
    </location>
</feature>
<evidence type="ECO:0008006" key="4">
    <source>
        <dbReference type="Google" id="ProtNLM"/>
    </source>
</evidence>